<evidence type="ECO:0000313" key="2">
    <source>
        <dbReference type="Proteomes" id="UP001057279"/>
    </source>
</evidence>
<keyword evidence="2" id="KW-1185">Reference proteome</keyword>
<gene>
    <name evidence="1" type="ORF">MJG53_010101</name>
</gene>
<dbReference type="EMBL" id="CM043035">
    <property type="protein sequence ID" value="KAI4581658.1"/>
    <property type="molecule type" value="Genomic_DNA"/>
</dbReference>
<comment type="caution">
    <text evidence="1">The sequence shown here is derived from an EMBL/GenBank/DDBJ whole genome shotgun (WGS) entry which is preliminary data.</text>
</comment>
<proteinExistence type="predicted"/>
<organism evidence="1 2">
    <name type="scientific">Ovis ammon polii x Ovis aries</name>
    <dbReference type="NCBI Taxonomy" id="2918886"/>
    <lineage>
        <taxon>Eukaryota</taxon>
        <taxon>Metazoa</taxon>
        <taxon>Chordata</taxon>
        <taxon>Craniata</taxon>
        <taxon>Vertebrata</taxon>
        <taxon>Euteleostomi</taxon>
        <taxon>Mammalia</taxon>
        <taxon>Eutheria</taxon>
        <taxon>Laurasiatheria</taxon>
        <taxon>Artiodactyla</taxon>
        <taxon>Ruminantia</taxon>
        <taxon>Pecora</taxon>
        <taxon>Bovidae</taxon>
        <taxon>Caprinae</taxon>
        <taxon>Ovis</taxon>
    </lineage>
</organism>
<evidence type="ECO:0000313" key="1">
    <source>
        <dbReference type="EMBL" id="KAI4581658.1"/>
    </source>
</evidence>
<protein>
    <submittedName>
        <fullName evidence="1">Uncharacterized protein</fullName>
    </submittedName>
</protein>
<sequence>MHPLPPPVPGPLALLDTTGFVRRKKTALWFVGALLVVSASILTVGLAVTTRTENVTVGGYYPGIILGFGAFLGIIGINLVENRKQMLVAAIVFISFGVVAAFCCAVVDGVFAARHIEPRPLMAGRCQFHSSGAGYLHDVHQVEVRAGAHSLSDPRPVSWGHGPVLAPVSLLRLTTARSPTVYHEFVGVGACRDALHLYWLLWASAVLNVLGLLLGVVTAAILGAFKDAVPLAQLAYGASTAPRVLYDPAQQILACSGVRPGPPAVPTCSSYPLPLQLPGGFAASPGSDLPLPEDSQPQSSSSCRHPISVPTHLLAGEKPPPYTP</sequence>
<dbReference type="Proteomes" id="UP001057279">
    <property type="component" value="Linkage Group LG10"/>
</dbReference>
<reference evidence="1" key="1">
    <citation type="submission" date="2022-03" db="EMBL/GenBank/DDBJ databases">
        <title>Genomic analyses of argali, domestic sheep and their hybrids provide insights into chromosomal evolution, heterosis and genetic basis of agronomic traits.</title>
        <authorList>
            <person name="Li M."/>
        </authorList>
    </citation>
    <scope>NUCLEOTIDE SEQUENCE</scope>
    <source>
        <strain evidence="1">F1 hybrid</strain>
    </source>
</reference>
<accession>A0ACB9UW06</accession>
<name>A0ACB9UW06_9CETA</name>